<evidence type="ECO:0000256" key="7">
    <source>
        <dbReference type="ARBA" id="ARBA00022624"/>
    </source>
</evidence>
<dbReference type="InterPro" id="IPR005787">
    <property type="entry name" value="Thr_deHydtase_biosynth"/>
</dbReference>
<evidence type="ECO:0000256" key="9">
    <source>
        <dbReference type="ARBA" id="ARBA00022898"/>
    </source>
</evidence>
<keyword evidence="16" id="KW-1185">Reference proteome</keyword>
<dbReference type="EMBL" id="FNCI01000005">
    <property type="protein sequence ID" value="SDG15930.1"/>
    <property type="molecule type" value="Genomic_DNA"/>
</dbReference>
<sequence>MLEETVKKILTARVYEAARETPISAATILSKRLNNQILIKREDLQPVYSFKIRGAYNKMAQLTEEQKAKGVIAASAGNHAQGLALAAKLMGVKAVIVMPRITPEIKVQAVRARGAKVILKGDAFAAAAAHAQELIAQHGYTYIPPFDDIDVVAGQGTIGVEILRQHSGRLDAVFVPVGGGGLIAGVAAYIKYLRPEVKVIGVESEDSASFKAALEAGERVVLDQVGVFAEGVAVAQAGEVPFAIAKDLIDEIITVNADEMCAAVKDIFEDTRAVAETSGALSLAGLKKYIQREDAEGETLLCINSGANTNFDRLQHIAERTELGEQREAILAVTIPERPGSFKRFCKAIGKRMVSEFNYRYADPDAAHIFVGVQVKPGGEDRQAVIDKLRDEGYPVVDLTDDEMAKLHIRHLGGGRPKEHFEEEVYRFEFPERPGALMNFLTHLPADWNISLFHYRNHGAAYGRVLVGMQMPSDDRSHVEEYFDAIGYRYWKETHNPAYRLFMA</sequence>
<dbReference type="PANTHER" id="PTHR48078:SF11">
    <property type="entry name" value="THREONINE DEHYDRATASE, MITOCHONDRIAL"/>
    <property type="match status" value="1"/>
</dbReference>
<evidence type="ECO:0000259" key="14">
    <source>
        <dbReference type="PROSITE" id="PS51672"/>
    </source>
</evidence>
<dbReference type="FunFam" id="3.40.1020.10:FF:000001">
    <property type="entry name" value="L-threonine dehydratase"/>
    <property type="match status" value="1"/>
</dbReference>
<name>A0A1G7S1G3_9GAMM</name>
<keyword evidence="10 13" id="KW-0456">Lyase</keyword>
<dbReference type="SUPFAM" id="SSF53686">
    <property type="entry name" value="Tryptophan synthase beta subunit-like PLP-dependent enzymes"/>
    <property type="match status" value="1"/>
</dbReference>
<dbReference type="FunFam" id="3.40.50.1100:FF:000008">
    <property type="entry name" value="L-threonine dehydratase"/>
    <property type="match status" value="1"/>
</dbReference>
<evidence type="ECO:0000256" key="11">
    <source>
        <dbReference type="ARBA" id="ARBA00023304"/>
    </source>
</evidence>
<keyword evidence="11 13" id="KW-0100">Branched-chain amino acid biosynthesis</keyword>
<protein>
    <recommendedName>
        <fullName evidence="13">L-threonine dehydratase</fullName>
        <ecNumber evidence="13">4.3.1.19</ecNumber>
    </recommendedName>
    <alternativeName>
        <fullName evidence="13">Threonine deaminase</fullName>
    </alternativeName>
</protein>
<evidence type="ECO:0000313" key="15">
    <source>
        <dbReference type="EMBL" id="SDG15930.1"/>
    </source>
</evidence>
<dbReference type="GO" id="GO:0030170">
    <property type="term" value="F:pyridoxal phosphate binding"/>
    <property type="evidence" value="ECO:0007669"/>
    <property type="project" value="InterPro"/>
</dbReference>
<dbReference type="CDD" id="cd04907">
    <property type="entry name" value="ACT_ThrD-I_2"/>
    <property type="match status" value="1"/>
</dbReference>
<dbReference type="NCBIfam" id="NF009130">
    <property type="entry name" value="PRK12483.1"/>
    <property type="match status" value="1"/>
</dbReference>
<dbReference type="OrthoDB" id="9811476at2"/>
<dbReference type="PROSITE" id="PS51672">
    <property type="entry name" value="ACT_LIKE"/>
    <property type="match status" value="2"/>
</dbReference>
<organism evidence="15 16">
    <name type="scientific">Onishia taeanensis</name>
    <dbReference type="NCBI Taxonomy" id="284577"/>
    <lineage>
        <taxon>Bacteria</taxon>
        <taxon>Pseudomonadati</taxon>
        <taxon>Pseudomonadota</taxon>
        <taxon>Gammaproteobacteria</taxon>
        <taxon>Oceanospirillales</taxon>
        <taxon>Halomonadaceae</taxon>
        <taxon>Onishia</taxon>
    </lineage>
</organism>
<dbReference type="AlphaFoldDB" id="A0A1G7S1G3"/>
<dbReference type="CDD" id="cd01562">
    <property type="entry name" value="Thr-dehyd"/>
    <property type="match status" value="1"/>
</dbReference>
<dbReference type="InterPro" id="IPR001926">
    <property type="entry name" value="TrpB-like_PALP"/>
</dbReference>
<dbReference type="EC" id="4.3.1.19" evidence="13"/>
<evidence type="ECO:0000256" key="1">
    <source>
        <dbReference type="ARBA" id="ARBA00001274"/>
    </source>
</evidence>
<reference evidence="15 16" key="1">
    <citation type="submission" date="2016-10" db="EMBL/GenBank/DDBJ databases">
        <authorList>
            <person name="de Groot N.N."/>
        </authorList>
    </citation>
    <scope>NUCLEOTIDE SEQUENCE [LARGE SCALE GENOMIC DNA]</scope>
    <source>
        <strain evidence="15 16">BH539</strain>
    </source>
</reference>
<dbReference type="Pfam" id="PF00291">
    <property type="entry name" value="PALP"/>
    <property type="match status" value="1"/>
</dbReference>
<dbReference type="InterPro" id="IPR000634">
    <property type="entry name" value="Ser/Thr_deHydtase_PyrdxlP-BS"/>
</dbReference>
<dbReference type="UniPathway" id="UPA00047">
    <property type="reaction ID" value="UER00054"/>
</dbReference>
<dbReference type="GO" id="GO:0004794">
    <property type="term" value="F:threonine deaminase activity"/>
    <property type="evidence" value="ECO:0007669"/>
    <property type="project" value="UniProtKB-UniRule"/>
</dbReference>
<proteinExistence type="inferred from homology"/>
<evidence type="ECO:0000256" key="2">
    <source>
        <dbReference type="ARBA" id="ARBA00001933"/>
    </source>
</evidence>
<evidence type="ECO:0000256" key="5">
    <source>
        <dbReference type="ARBA" id="ARBA00011881"/>
    </source>
</evidence>
<evidence type="ECO:0000256" key="6">
    <source>
        <dbReference type="ARBA" id="ARBA00022605"/>
    </source>
</evidence>
<keyword evidence="7 13" id="KW-0412">Isoleucine biosynthesis</keyword>
<dbReference type="GO" id="GO:0009097">
    <property type="term" value="P:isoleucine biosynthetic process"/>
    <property type="evidence" value="ECO:0007669"/>
    <property type="project" value="UniProtKB-UniRule"/>
</dbReference>
<dbReference type="STRING" id="284577.SAMN05216571_105115"/>
<dbReference type="GO" id="GO:0006567">
    <property type="term" value="P:L-threonine catabolic process"/>
    <property type="evidence" value="ECO:0007669"/>
    <property type="project" value="TreeGrafter"/>
</dbReference>
<dbReference type="GO" id="GO:0003941">
    <property type="term" value="F:L-serine ammonia-lyase activity"/>
    <property type="evidence" value="ECO:0007669"/>
    <property type="project" value="TreeGrafter"/>
</dbReference>
<evidence type="ECO:0000256" key="3">
    <source>
        <dbReference type="ARBA" id="ARBA00004810"/>
    </source>
</evidence>
<evidence type="ECO:0000256" key="12">
    <source>
        <dbReference type="ARBA" id="ARBA00025527"/>
    </source>
</evidence>
<dbReference type="Proteomes" id="UP000198641">
    <property type="component" value="Unassembled WGS sequence"/>
</dbReference>
<evidence type="ECO:0000256" key="4">
    <source>
        <dbReference type="ARBA" id="ARBA00010869"/>
    </source>
</evidence>
<dbReference type="InterPro" id="IPR050147">
    <property type="entry name" value="Ser/Thr_Dehydratase"/>
</dbReference>
<comment type="subunit">
    <text evidence="5 13">Homotetramer.</text>
</comment>
<dbReference type="Gene3D" id="3.40.50.1100">
    <property type="match status" value="2"/>
</dbReference>
<dbReference type="GO" id="GO:0006565">
    <property type="term" value="P:L-serine catabolic process"/>
    <property type="evidence" value="ECO:0007669"/>
    <property type="project" value="TreeGrafter"/>
</dbReference>
<keyword evidence="8" id="KW-0677">Repeat</keyword>
<feature type="domain" description="ACT-like" evidence="14">
    <location>
        <begin position="329"/>
        <end position="401"/>
    </location>
</feature>
<dbReference type="InterPro" id="IPR036052">
    <property type="entry name" value="TrpB-like_PALP_sf"/>
</dbReference>
<dbReference type="CDD" id="cd04906">
    <property type="entry name" value="ACT_ThrD-I_1"/>
    <property type="match status" value="1"/>
</dbReference>
<accession>A0A1G7S1G3</accession>
<evidence type="ECO:0000313" key="16">
    <source>
        <dbReference type="Proteomes" id="UP000198641"/>
    </source>
</evidence>
<evidence type="ECO:0000256" key="10">
    <source>
        <dbReference type="ARBA" id="ARBA00023239"/>
    </source>
</evidence>
<comment type="cofactor">
    <cofactor evidence="2 13">
        <name>pyridoxal 5'-phosphate</name>
        <dbReference type="ChEBI" id="CHEBI:597326"/>
    </cofactor>
</comment>
<comment type="catalytic activity">
    <reaction evidence="1 13">
        <text>L-threonine = 2-oxobutanoate + NH4(+)</text>
        <dbReference type="Rhea" id="RHEA:22108"/>
        <dbReference type="ChEBI" id="CHEBI:16763"/>
        <dbReference type="ChEBI" id="CHEBI:28938"/>
        <dbReference type="ChEBI" id="CHEBI:57926"/>
        <dbReference type="EC" id="4.3.1.19"/>
    </reaction>
</comment>
<dbReference type="PANTHER" id="PTHR48078">
    <property type="entry name" value="THREONINE DEHYDRATASE, MITOCHONDRIAL-RELATED"/>
    <property type="match status" value="1"/>
</dbReference>
<dbReference type="Pfam" id="PF00585">
    <property type="entry name" value="Thr_dehydrat_C"/>
    <property type="match status" value="2"/>
</dbReference>
<evidence type="ECO:0000256" key="13">
    <source>
        <dbReference type="RuleBase" id="RU362012"/>
    </source>
</evidence>
<feature type="domain" description="ACT-like" evidence="14">
    <location>
        <begin position="424"/>
        <end position="495"/>
    </location>
</feature>
<dbReference type="RefSeq" id="WP_092525310.1">
    <property type="nucleotide sequence ID" value="NZ_FNCI01000005.1"/>
</dbReference>
<dbReference type="NCBIfam" id="NF006674">
    <property type="entry name" value="PRK09224.1"/>
    <property type="match status" value="1"/>
</dbReference>
<comment type="pathway">
    <text evidence="3 13">Amino-acid biosynthesis; L-isoleucine biosynthesis; 2-oxobutanoate from L-threonine: step 1/1.</text>
</comment>
<dbReference type="PROSITE" id="PS00165">
    <property type="entry name" value="DEHYDRATASE_SER_THR"/>
    <property type="match status" value="1"/>
</dbReference>
<dbReference type="InterPro" id="IPR038110">
    <property type="entry name" value="TD_ACT-like_sf"/>
</dbReference>
<dbReference type="InterPro" id="IPR001721">
    <property type="entry name" value="TD_ACT-like"/>
</dbReference>
<dbReference type="SUPFAM" id="SSF55021">
    <property type="entry name" value="ACT-like"/>
    <property type="match status" value="2"/>
</dbReference>
<gene>
    <name evidence="13" type="primary">ilvA</name>
    <name evidence="15" type="ORF">SAMN05216571_105115</name>
</gene>
<comment type="function">
    <text evidence="12 13">Catalyzes the anaerobic formation of alpha-ketobutyrate and ammonia from threonine in a two-step reaction. The first step involved a dehydration of threonine and a production of enamine intermediates (aminocrotonate), which tautomerizes to its imine form (iminobutyrate). Both intermediates are unstable and short-lived. The second step is the nonenzymatic hydrolysis of the enamine/imine intermediates to form 2-ketobutyrate and free ammonia. In the low water environment of the cell, the second step is accelerated by RidA.</text>
</comment>
<dbReference type="NCBIfam" id="TIGR01124">
    <property type="entry name" value="ilvA_2Cterm"/>
    <property type="match status" value="1"/>
</dbReference>
<evidence type="ECO:0000256" key="8">
    <source>
        <dbReference type="ARBA" id="ARBA00022737"/>
    </source>
</evidence>
<comment type="similarity">
    <text evidence="4 13">Belongs to the serine/threonine dehydratase family.</text>
</comment>
<dbReference type="InterPro" id="IPR045865">
    <property type="entry name" value="ACT-like_dom_sf"/>
</dbReference>
<keyword evidence="6 13" id="KW-0028">Amino-acid biosynthesis</keyword>
<keyword evidence="9 13" id="KW-0663">Pyridoxal phosphate</keyword>
<dbReference type="Gene3D" id="3.40.1020.10">
    <property type="entry name" value="Biosynthetic Threonine Deaminase, Domain 3"/>
    <property type="match status" value="1"/>
</dbReference>